<evidence type="ECO:0000256" key="1">
    <source>
        <dbReference type="ARBA" id="ARBA00009437"/>
    </source>
</evidence>
<evidence type="ECO:0000313" key="6">
    <source>
        <dbReference type="Proteomes" id="UP000066624"/>
    </source>
</evidence>
<dbReference type="InterPro" id="IPR036390">
    <property type="entry name" value="WH_DNA-bd_sf"/>
</dbReference>
<dbReference type="Gene3D" id="1.10.10.10">
    <property type="entry name" value="Winged helix-like DNA-binding domain superfamily/Winged helix DNA-binding domain"/>
    <property type="match status" value="1"/>
</dbReference>
<dbReference type="FunFam" id="1.10.10.10:FF:000001">
    <property type="entry name" value="LysR family transcriptional regulator"/>
    <property type="match status" value="1"/>
</dbReference>
<dbReference type="PATRIC" id="fig|1579979.3.peg.780"/>
<evidence type="ECO:0000313" key="5">
    <source>
        <dbReference type="EMBL" id="AKS41146.1"/>
    </source>
</evidence>
<dbReference type="OrthoDB" id="8885940at2"/>
<sequence length="297" mass="33093">MDRFQQMQVFSTVVEVGSFAGAAEALELSPAAVSRQIAALETRLGVRLLQRTTRRLSLTPEGEVFLERARQLLESLSEAEAEISEHSVEVMGRLRINAPVSYGLTHLAPLWGGFLEQHPRLKLDITLSDRSVDLVEEGYDLAIRIGKLGDSSLIARRLATTRLVLCASPDYLQRHGRPEAPKDLVEHRIWSYSYFRLGDEWRFDGPEGEVSVRLRPVLHSNNGDTCRMGAVQGHAVVLQPGFLVEGDLKEGRLVELLPDYRAGELGVFALYPSRRHVAPKLRLMVEYLTGALGGRVC</sequence>
<dbReference type="PROSITE" id="PS50931">
    <property type="entry name" value="HTH_LYSR"/>
    <property type="match status" value="1"/>
</dbReference>
<evidence type="ECO:0000256" key="4">
    <source>
        <dbReference type="ARBA" id="ARBA00023163"/>
    </source>
</evidence>
<dbReference type="InterPro" id="IPR000847">
    <property type="entry name" value="LysR_HTH_N"/>
</dbReference>
<protein>
    <submittedName>
        <fullName evidence="5">Transcriptional regulator, LysR-family</fullName>
    </submittedName>
</protein>
<keyword evidence="4" id="KW-0804">Transcription</keyword>
<dbReference type="SUPFAM" id="SSF53850">
    <property type="entry name" value="Periplasmic binding protein-like II"/>
    <property type="match status" value="1"/>
</dbReference>
<dbReference type="FunFam" id="3.40.190.290:FF:000001">
    <property type="entry name" value="Transcriptional regulator, LysR family"/>
    <property type="match status" value="1"/>
</dbReference>
<dbReference type="CDD" id="cd08422">
    <property type="entry name" value="PBP2_CrgA_like"/>
    <property type="match status" value="1"/>
</dbReference>
<keyword evidence="6" id="KW-1185">Reference proteome</keyword>
<keyword evidence="2" id="KW-0805">Transcription regulation</keyword>
<dbReference type="Proteomes" id="UP000066624">
    <property type="component" value="Chromosome"/>
</dbReference>
<dbReference type="InterPro" id="IPR058163">
    <property type="entry name" value="LysR-type_TF_proteobact-type"/>
</dbReference>
<gene>
    <name evidence="5" type="ORF">WM2015_765</name>
</gene>
<dbReference type="PANTHER" id="PTHR30537">
    <property type="entry name" value="HTH-TYPE TRANSCRIPTIONAL REGULATOR"/>
    <property type="match status" value="1"/>
</dbReference>
<dbReference type="PANTHER" id="PTHR30537:SF5">
    <property type="entry name" value="HTH-TYPE TRANSCRIPTIONAL ACTIVATOR TTDR-RELATED"/>
    <property type="match status" value="1"/>
</dbReference>
<evidence type="ECO:0000256" key="2">
    <source>
        <dbReference type="ARBA" id="ARBA00023015"/>
    </source>
</evidence>
<dbReference type="KEGG" id="wma:WM2015_765"/>
<keyword evidence="3" id="KW-0238">DNA-binding</keyword>
<dbReference type="SUPFAM" id="SSF46785">
    <property type="entry name" value="Winged helix' DNA-binding domain"/>
    <property type="match status" value="1"/>
</dbReference>
<dbReference type="EMBL" id="CP012154">
    <property type="protein sequence ID" value="AKS41146.1"/>
    <property type="molecule type" value="Genomic_DNA"/>
</dbReference>
<dbReference type="Pfam" id="PF00126">
    <property type="entry name" value="HTH_1"/>
    <property type="match status" value="1"/>
</dbReference>
<dbReference type="InterPro" id="IPR005119">
    <property type="entry name" value="LysR_subst-bd"/>
</dbReference>
<name>A0A0K0XU39_9GAMM</name>
<dbReference type="AlphaFoldDB" id="A0A0K0XU39"/>
<dbReference type="GO" id="GO:0003700">
    <property type="term" value="F:DNA-binding transcription factor activity"/>
    <property type="evidence" value="ECO:0007669"/>
    <property type="project" value="InterPro"/>
</dbReference>
<dbReference type="STRING" id="1579979.WM2015_765"/>
<dbReference type="GO" id="GO:0006351">
    <property type="term" value="P:DNA-templated transcription"/>
    <property type="evidence" value="ECO:0007669"/>
    <property type="project" value="TreeGrafter"/>
</dbReference>
<reference evidence="6" key="1">
    <citation type="submission" date="2015-07" db="EMBL/GenBank/DDBJ databases">
        <authorList>
            <person name="Kim K.M."/>
        </authorList>
    </citation>
    <scope>NUCLEOTIDE SEQUENCE [LARGE SCALE GENOMIC DNA]</scope>
    <source>
        <strain evidence="6">KCTC 42284</strain>
    </source>
</reference>
<accession>A0A0K0XU39</accession>
<dbReference type="GO" id="GO:0043565">
    <property type="term" value="F:sequence-specific DNA binding"/>
    <property type="evidence" value="ECO:0007669"/>
    <property type="project" value="TreeGrafter"/>
</dbReference>
<dbReference type="PRINTS" id="PR00039">
    <property type="entry name" value="HTHLYSR"/>
</dbReference>
<dbReference type="Pfam" id="PF03466">
    <property type="entry name" value="LysR_substrate"/>
    <property type="match status" value="1"/>
</dbReference>
<dbReference type="InterPro" id="IPR036388">
    <property type="entry name" value="WH-like_DNA-bd_sf"/>
</dbReference>
<dbReference type="Gene3D" id="3.40.190.290">
    <property type="match status" value="1"/>
</dbReference>
<organism evidence="5 6">
    <name type="scientific">Wenzhouxiangella marina</name>
    <dbReference type="NCBI Taxonomy" id="1579979"/>
    <lineage>
        <taxon>Bacteria</taxon>
        <taxon>Pseudomonadati</taxon>
        <taxon>Pseudomonadota</taxon>
        <taxon>Gammaproteobacteria</taxon>
        <taxon>Chromatiales</taxon>
        <taxon>Wenzhouxiangellaceae</taxon>
        <taxon>Wenzhouxiangella</taxon>
    </lineage>
</organism>
<proteinExistence type="inferred from homology"/>
<dbReference type="RefSeq" id="WP_049724805.1">
    <property type="nucleotide sequence ID" value="NZ_CP012154.1"/>
</dbReference>
<evidence type="ECO:0000256" key="3">
    <source>
        <dbReference type="ARBA" id="ARBA00023125"/>
    </source>
</evidence>
<comment type="similarity">
    <text evidence="1">Belongs to the LysR transcriptional regulatory family.</text>
</comment>